<accession>A0AAD5Q185</accession>
<dbReference type="PANTHER" id="PTHR12147:SF26">
    <property type="entry name" value="PEPTIDASE M28 DOMAIN-CONTAINING PROTEIN"/>
    <property type="match status" value="1"/>
</dbReference>
<evidence type="ECO:0000256" key="3">
    <source>
        <dbReference type="SAM" id="SignalP"/>
    </source>
</evidence>
<feature type="signal peptide" evidence="3">
    <location>
        <begin position="1"/>
        <end position="21"/>
    </location>
</feature>
<comment type="cofactor">
    <cofactor evidence="1">
        <name>Zn(2+)</name>
        <dbReference type="ChEBI" id="CHEBI:29105"/>
    </cofactor>
</comment>
<keyword evidence="3" id="KW-0732">Signal</keyword>
<dbReference type="Gene3D" id="3.40.630.10">
    <property type="entry name" value="Zn peptidases"/>
    <property type="match status" value="1"/>
</dbReference>
<dbReference type="Pfam" id="PF04389">
    <property type="entry name" value="Peptidase_M28"/>
    <property type="match status" value="1"/>
</dbReference>
<evidence type="ECO:0000313" key="6">
    <source>
        <dbReference type="Proteomes" id="UP000820818"/>
    </source>
</evidence>
<dbReference type="SUPFAM" id="SSF53187">
    <property type="entry name" value="Zn-dependent exopeptidases"/>
    <property type="match status" value="1"/>
</dbReference>
<dbReference type="PANTHER" id="PTHR12147">
    <property type="entry name" value="METALLOPEPTIDASE M28 FAMILY MEMBER"/>
    <property type="match status" value="1"/>
</dbReference>
<dbReference type="GO" id="GO:0008235">
    <property type="term" value="F:metalloexopeptidase activity"/>
    <property type="evidence" value="ECO:0007669"/>
    <property type="project" value="InterPro"/>
</dbReference>
<reference evidence="5 6" key="1">
    <citation type="submission" date="2022-05" db="EMBL/GenBank/DDBJ databases">
        <title>A multi-omics perspective on studying reproductive biology in Daphnia sinensis.</title>
        <authorList>
            <person name="Jia J."/>
        </authorList>
    </citation>
    <scope>NUCLEOTIDE SEQUENCE [LARGE SCALE GENOMIC DNA]</scope>
    <source>
        <strain evidence="5 6">WSL</strain>
    </source>
</reference>
<dbReference type="AlphaFoldDB" id="A0AAD5Q185"/>
<dbReference type="InterPro" id="IPR045175">
    <property type="entry name" value="M28_fam"/>
</dbReference>
<feature type="chain" id="PRO_5042191213" description="Peptidase M28 domain-containing protein" evidence="3">
    <location>
        <begin position="22"/>
        <end position="407"/>
    </location>
</feature>
<comment type="caution">
    <text evidence="5">The sequence shown here is derived from an EMBL/GenBank/DDBJ whole genome shotgun (WGS) entry which is preliminary data.</text>
</comment>
<dbReference type="EMBL" id="WJBH02000002">
    <property type="protein sequence ID" value="KAI9563100.1"/>
    <property type="molecule type" value="Genomic_DNA"/>
</dbReference>
<dbReference type="Proteomes" id="UP000820818">
    <property type="component" value="Linkage Group LG2"/>
</dbReference>
<feature type="domain" description="Peptidase M28" evidence="4">
    <location>
        <begin position="105"/>
        <end position="197"/>
    </location>
</feature>
<evidence type="ECO:0000256" key="1">
    <source>
        <dbReference type="ARBA" id="ARBA00001947"/>
    </source>
</evidence>
<evidence type="ECO:0000256" key="2">
    <source>
        <dbReference type="ARBA" id="ARBA00005634"/>
    </source>
</evidence>
<name>A0AAD5Q185_9CRUS</name>
<evidence type="ECO:0000313" key="5">
    <source>
        <dbReference type="EMBL" id="KAI9563100.1"/>
    </source>
</evidence>
<dbReference type="GO" id="GO:0006508">
    <property type="term" value="P:proteolysis"/>
    <property type="evidence" value="ECO:0007669"/>
    <property type="project" value="InterPro"/>
</dbReference>
<sequence length="407" mass="45083">MARWQLFLIATIAFYTTDGQAKSAASSRSIASERIGRYKSLLTEHFALPRHPYLNEVNWIKARSAIVEEFQKILHNVPNVTMEIQDFQTEISFVPNLSTDIKGQNIIVTFSGKNRGKATDEILVIGAHYDSEASPLISIDDNGSGVVAMLEVARGLADAIVKRKAILLNTIMFVAFDIQNEFSDGLGQTGGSDFFVKEKLATILDEQPKPGFLGAIVLDSVMNYNSSAGSQVLPSGFDKSFPEAFGQVQVNMYKGNYLNLVTKERLRSLQLDYVIAQEWNKTDTQGQFPLIQLEIRRTAASPALFEFLKQDHVPFWNHNNNPLPAVLLTDTSKWRGVQRMCGLEVCNSTSLLTVDRLNMLDQVVVTLDRFISISHLNDSAAIETGSGTSTYASLSATFLTVLVAYLL</sequence>
<keyword evidence="6" id="KW-1185">Reference proteome</keyword>
<protein>
    <recommendedName>
        <fullName evidence="4">Peptidase M28 domain-containing protein</fullName>
    </recommendedName>
</protein>
<proteinExistence type="inferred from homology"/>
<organism evidence="5 6">
    <name type="scientific">Daphnia sinensis</name>
    <dbReference type="NCBI Taxonomy" id="1820382"/>
    <lineage>
        <taxon>Eukaryota</taxon>
        <taxon>Metazoa</taxon>
        <taxon>Ecdysozoa</taxon>
        <taxon>Arthropoda</taxon>
        <taxon>Crustacea</taxon>
        <taxon>Branchiopoda</taxon>
        <taxon>Diplostraca</taxon>
        <taxon>Cladocera</taxon>
        <taxon>Anomopoda</taxon>
        <taxon>Daphniidae</taxon>
        <taxon>Daphnia</taxon>
        <taxon>Daphnia similis group</taxon>
    </lineage>
</organism>
<dbReference type="InterPro" id="IPR007484">
    <property type="entry name" value="Peptidase_M28"/>
</dbReference>
<evidence type="ECO:0000259" key="4">
    <source>
        <dbReference type="Pfam" id="PF04389"/>
    </source>
</evidence>
<gene>
    <name evidence="5" type="ORF">GHT06_010557</name>
</gene>
<comment type="similarity">
    <text evidence="2">Belongs to the peptidase M28 family. M28B subfamily.</text>
</comment>